<evidence type="ECO:0000256" key="1">
    <source>
        <dbReference type="SAM" id="Phobius"/>
    </source>
</evidence>
<name>F4QQP3_9CAUL</name>
<keyword evidence="1" id="KW-1133">Transmembrane helix</keyword>
<evidence type="ECO:0000313" key="2">
    <source>
        <dbReference type="EMBL" id="EGF90530.1"/>
    </source>
</evidence>
<dbReference type="RefSeq" id="WP_006274338.1">
    <property type="nucleotide sequence ID" value="NZ_GL883079.1"/>
</dbReference>
<dbReference type="STRING" id="715226.ABI_35530"/>
<gene>
    <name evidence="2" type="ORF">ABI_35530</name>
</gene>
<dbReference type="HOGENOM" id="CLU_1607487_0_0_5"/>
<proteinExistence type="predicted"/>
<organism evidence="2 3">
    <name type="scientific">Asticcacaulis biprosthecium C19</name>
    <dbReference type="NCBI Taxonomy" id="715226"/>
    <lineage>
        <taxon>Bacteria</taxon>
        <taxon>Pseudomonadati</taxon>
        <taxon>Pseudomonadota</taxon>
        <taxon>Alphaproteobacteria</taxon>
        <taxon>Caulobacterales</taxon>
        <taxon>Caulobacteraceae</taxon>
        <taxon>Asticcacaulis</taxon>
    </lineage>
</organism>
<keyword evidence="1" id="KW-0472">Membrane</keyword>
<reference evidence="3" key="1">
    <citation type="submission" date="2011-03" db="EMBL/GenBank/DDBJ databases">
        <title>Draft genome sequence of Brevundimonas diminuta.</title>
        <authorList>
            <person name="Brown P.J.B."/>
            <person name="Buechlein A."/>
            <person name="Hemmerich C."/>
            <person name="Brun Y.V."/>
        </authorList>
    </citation>
    <scope>NUCLEOTIDE SEQUENCE [LARGE SCALE GENOMIC DNA]</scope>
    <source>
        <strain evidence="3">C19</strain>
    </source>
</reference>
<feature type="transmembrane region" description="Helical" evidence="1">
    <location>
        <begin position="12"/>
        <end position="32"/>
    </location>
</feature>
<keyword evidence="1" id="KW-0812">Transmembrane</keyword>
<accession>F4QQP3</accession>
<evidence type="ECO:0000313" key="3">
    <source>
        <dbReference type="Proteomes" id="UP000006512"/>
    </source>
</evidence>
<protein>
    <submittedName>
        <fullName evidence="2">Uncharacterized protein</fullName>
    </submittedName>
</protein>
<dbReference type="Proteomes" id="UP000006512">
    <property type="component" value="Unassembled WGS sequence"/>
</dbReference>
<feature type="transmembrane region" description="Helical" evidence="1">
    <location>
        <begin position="44"/>
        <end position="67"/>
    </location>
</feature>
<keyword evidence="3" id="KW-1185">Reference proteome</keyword>
<dbReference type="AlphaFoldDB" id="F4QQP3"/>
<sequence length="165" mass="18525">MVLKDNLGIAARTVFFLIGLLLLVVVVATIYHDWPLVQAHKSSLFGFVLTCLICLPLGILILVWAVIGHMKTWRIATDGVHMRQMSLTHWAHENILEPAEIADIQVESFNHDEHGRKSAHWVMITTTDGRRHKSPRVYDPMVAEVMRSRIAALKPGVADISAFTP</sequence>
<dbReference type="EMBL" id="GL883079">
    <property type="protein sequence ID" value="EGF90530.1"/>
    <property type="molecule type" value="Genomic_DNA"/>
</dbReference>